<dbReference type="EMBL" id="AP031322">
    <property type="protein sequence ID" value="BFH73766.1"/>
    <property type="molecule type" value="Genomic_DNA"/>
</dbReference>
<feature type="domain" description="HEPN" evidence="1">
    <location>
        <begin position="5"/>
        <end position="113"/>
    </location>
</feature>
<dbReference type="InterPro" id="IPR007842">
    <property type="entry name" value="HEPN_dom"/>
</dbReference>
<dbReference type="Gene3D" id="1.20.120.330">
    <property type="entry name" value="Nucleotidyltransferases domain 2"/>
    <property type="match status" value="1"/>
</dbReference>
<gene>
    <name evidence="2" type="ORF">SJAV_17100</name>
</gene>
<dbReference type="SMART" id="SM00748">
    <property type="entry name" value="HEPN"/>
    <property type="match status" value="1"/>
</dbReference>
<name>A0AAT9GSC2_9CREN</name>
<dbReference type="Pfam" id="PF05168">
    <property type="entry name" value="HEPN"/>
    <property type="match status" value="1"/>
</dbReference>
<protein>
    <submittedName>
        <fullName evidence="2">HEPN domain-containing protein</fullName>
    </submittedName>
</protein>
<proteinExistence type="predicted"/>
<dbReference type="PROSITE" id="PS50910">
    <property type="entry name" value="HEPN"/>
    <property type="match status" value="1"/>
</dbReference>
<evidence type="ECO:0000313" key="2">
    <source>
        <dbReference type="EMBL" id="BFH73766.1"/>
    </source>
</evidence>
<dbReference type="GeneID" id="92354663"/>
<evidence type="ECO:0000259" key="1">
    <source>
        <dbReference type="PROSITE" id="PS50910"/>
    </source>
</evidence>
<dbReference type="SUPFAM" id="SSF81593">
    <property type="entry name" value="Nucleotidyltransferase substrate binding subunit/domain"/>
    <property type="match status" value="1"/>
</dbReference>
<sequence length="119" mass="14272">MEEHKRKAIEYLKASKLNYENGFYDISVILAEEALYIFLVSNLLSYDVKIPWYLDFDGLFRILEKYNKNISKFRENKVMIRALDQIRIMFRYSVPHEIKKEEAEKILSFVEEVINSLNP</sequence>
<organism evidence="2">
    <name type="scientific">Sulfurisphaera javensis</name>
    <dbReference type="NCBI Taxonomy" id="2049879"/>
    <lineage>
        <taxon>Archaea</taxon>
        <taxon>Thermoproteota</taxon>
        <taxon>Thermoprotei</taxon>
        <taxon>Sulfolobales</taxon>
        <taxon>Sulfolobaceae</taxon>
        <taxon>Sulfurisphaera</taxon>
    </lineage>
</organism>
<dbReference type="AlphaFoldDB" id="A0AAT9GSC2"/>
<dbReference type="RefSeq" id="WP_369609331.1">
    <property type="nucleotide sequence ID" value="NZ_AP031322.1"/>
</dbReference>
<reference evidence="2" key="1">
    <citation type="submission" date="2024-03" db="EMBL/GenBank/DDBJ databases">
        <title>Complete genome sequence of Sulfurisphaera javensis strain KD-1.</title>
        <authorList>
            <person name="Sakai H."/>
            <person name="Nur N."/>
            <person name="Suwanto A."/>
            <person name="Kurosawa N."/>
        </authorList>
    </citation>
    <scope>NUCLEOTIDE SEQUENCE</scope>
    <source>
        <strain evidence="2">KD-1</strain>
    </source>
</reference>
<accession>A0AAT9GSC2</accession>
<dbReference type="KEGG" id="sjv:SJAV_17100"/>